<sequence length="357" mass="39287">MRRSTLGKWILCLSGAVIALTLALGISHLLPNAESKDNRDNFSSESQPWPLIGAYAGVQEAPLREAPSLPSSNEQFIRLETFQAESTLPEIEDIVKNANQEVHIASIPVRKIHTYEVTAYFLNVRTNGYPKSKVIRVARKGEKLDIVSKTENGWLRISGGGYVHGDYAKLLDETDGKPEEYSTEHKPKGESDKESETEGKPEEQESADKPTKPTSTVETSSGLTEDDIAVIFRGTALAGHGLEESVLEAEEKFGINALFTIAVMKLESGNGKSRLAQKKNNLFGLNASGSDPHERAYSFETKGDSVMKFGQLLSDKYVDKGYTTIEKIGTKYCPANSKWPGLVKAIMKKDFMKLNAI</sequence>
<feature type="domain" description="SH3b" evidence="3">
    <location>
        <begin position="122"/>
        <end position="167"/>
    </location>
</feature>
<evidence type="ECO:0000259" key="2">
    <source>
        <dbReference type="Pfam" id="PF01832"/>
    </source>
</evidence>
<name>A0ABV8SJT2_9BACL</name>
<accession>A0ABV8SJT2</accession>
<dbReference type="Gene3D" id="2.30.30.40">
    <property type="entry name" value="SH3 Domains"/>
    <property type="match status" value="1"/>
</dbReference>
<organism evidence="4 5">
    <name type="scientific">Cohnella boryungensis</name>
    <dbReference type="NCBI Taxonomy" id="768479"/>
    <lineage>
        <taxon>Bacteria</taxon>
        <taxon>Bacillati</taxon>
        <taxon>Bacillota</taxon>
        <taxon>Bacilli</taxon>
        <taxon>Bacillales</taxon>
        <taxon>Paenibacillaceae</taxon>
        <taxon>Cohnella</taxon>
    </lineage>
</organism>
<evidence type="ECO:0000313" key="4">
    <source>
        <dbReference type="EMBL" id="MFC4307247.1"/>
    </source>
</evidence>
<feature type="region of interest" description="Disordered" evidence="1">
    <location>
        <begin position="173"/>
        <end position="221"/>
    </location>
</feature>
<comment type="caution">
    <text evidence="4">The sequence shown here is derived from an EMBL/GenBank/DDBJ whole genome shotgun (WGS) entry which is preliminary data.</text>
</comment>
<dbReference type="Proteomes" id="UP001595755">
    <property type="component" value="Unassembled WGS sequence"/>
</dbReference>
<dbReference type="Pfam" id="PF01832">
    <property type="entry name" value="Glucosaminidase"/>
    <property type="match status" value="1"/>
</dbReference>
<feature type="domain" description="Mannosyl-glycoprotein endo-beta-N-acetylglucosamidase-like" evidence="2">
    <location>
        <begin position="245"/>
        <end position="348"/>
    </location>
</feature>
<protein>
    <submittedName>
        <fullName evidence="4">Glucosaminidase domain-containing protein</fullName>
    </submittedName>
</protein>
<dbReference type="RefSeq" id="WP_204602987.1">
    <property type="nucleotide sequence ID" value="NZ_JBHSED010000074.1"/>
</dbReference>
<evidence type="ECO:0000259" key="3">
    <source>
        <dbReference type="Pfam" id="PF08239"/>
    </source>
</evidence>
<reference evidence="5" key="1">
    <citation type="journal article" date="2019" name="Int. J. Syst. Evol. Microbiol.">
        <title>The Global Catalogue of Microorganisms (GCM) 10K type strain sequencing project: providing services to taxonomists for standard genome sequencing and annotation.</title>
        <authorList>
            <consortium name="The Broad Institute Genomics Platform"/>
            <consortium name="The Broad Institute Genome Sequencing Center for Infectious Disease"/>
            <person name="Wu L."/>
            <person name="Ma J."/>
        </authorList>
    </citation>
    <scope>NUCLEOTIDE SEQUENCE [LARGE SCALE GENOMIC DNA]</scope>
    <source>
        <strain evidence="5">CGMCC 4.1641</strain>
    </source>
</reference>
<evidence type="ECO:0000313" key="5">
    <source>
        <dbReference type="Proteomes" id="UP001595755"/>
    </source>
</evidence>
<dbReference type="InterPro" id="IPR002901">
    <property type="entry name" value="MGlyc_endo_b_GlcNAc-like_dom"/>
</dbReference>
<dbReference type="InterPro" id="IPR003646">
    <property type="entry name" value="SH3-like_bac-type"/>
</dbReference>
<dbReference type="Pfam" id="PF08239">
    <property type="entry name" value="SH3_3"/>
    <property type="match status" value="1"/>
</dbReference>
<keyword evidence="5" id="KW-1185">Reference proteome</keyword>
<proteinExistence type="predicted"/>
<feature type="compositionally biased region" description="Polar residues" evidence="1">
    <location>
        <begin position="212"/>
        <end position="221"/>
    </location>
</feature>
<evidence type="ECO:0000256" key="1">
    <source>
        <dbReference type="SAM" id="MobiDB-lite"/>
    </source>
</evidence>
<gene>
    <name evidence="4" type="ORF">ACFO1S_27865</name>
</gene>
<dbReference type="Gene3D" id="1.10.530.10">
    <property type="match status" value="1"/>
</dbReference>
<feature type="compositionally biased region" description="Basic and acidic residues" evidence="1">
    <location>
        <begin position="173"/>
        <end position="211"/>
    </location>
</feature>
<dbReference type="EMBL" id="JBHSED010000074">
    <property type="protein sequence ID" value="MFC4307247.1"/>
    <property type="molecule type" value="Genomic_DNA"/>
</dbReference>